<dbReference type="PANTHER" id="PTHR13683">
    <property type="entry name" value="ASPARTYL PROTEASES"/>
    <property type="match status" value="1"/>
</dbReference>
<keyword evidence="3" id="KW-0732">Signal</keyword>
<dbReference type="InterPro" id="IPR032861">
    <property type="entry name" value="TAXi_N"/>
</dbReference>
<dbReference type="InterPro" id="IPR021109">
    <property type="entry name" value="Peptidase_aspartic_dom_sf"/>
</dbReference>
<dbReference type="InterPro" id="IPR032799">
    <property type="entry name" value="TAXi_C"/>
</dbReference>
<dbReference type="Pfam" id="PF14543">
    <property type="entry name" value="TAXi_N"/>
    <property type="match status" value="1"/>
</dbReference>
<evidence type="ECO:0000256" key="5">
    <source>
        <dbReference type="ARBA" id="ARBA00022801"/>
    </source>
</evidence>
<dbReference type="eggNOG" id="KOG1339">
    <property type="taxonomic scope" value="Eukaryota"/>
</dbReference>
<dbReference type="Gene3D" id="2.40.70.10">
    <property type="entry name" value="Acid Proteases"/>
    <property type="match status" value="2"/>
</dbReference>
<dbReference type="AlphaFoldDB" id="B9RNR9"/>
<dbReference type="MEROPS" id="A01.050"/>
<dbReference type="SUPFAM" id="SSF50630">
    <property type="entry name" value="Acid proteases"/>
    <property type="match status" value="1"/>
</dbReference>
<evidence type="ECO:0000256" key="1">
    <source>
        <dbReference type="ARBA" id="ARBA00007447"/>
    </source>
</evidence>
<accession>B9RNR9</accession>
<dbReference type="InterPro" id="IPR001461">
    <property type="entry name" value="Aspartic_peptidase_A1"/>
</dbReference>
<evidence type="ECO:0000256" key="8">
    <source>
        <dbReference type="RuleBase" id="RU000454"/>
    </source>
</evidence>
<dbReference type="Pfam" id="PF14541">
    <property type="entry name" value="TAXi_C"/>
    <property type="match status" value="1"/>
</dbReference>
<evidence type="ECO:0000256" key="3">
    <source>
        <dbReference type="ARBA" id="ARBA00022729"/>
    </source>
</evidence>
<proteinExistence type="inferred from homology"/>
<sequence length="494" mass="52321">MIDHVGKIGELNRNEEEGSDNGVSFIKHFLSLWLLFSFNNCYAFEGRKFAESQHTHTTIHLTSLLPAASCKPSTQVPSIENKAFLKVVHKHGPCSDLRQGHKAEAQYILLQDQSRVDSIHSKLSKDSGLSDVKATAATTLPAKDGSIIGSGNYFVTVGLGTPKKDFSLIFDTGSDLTWTQCEPCVKSCYNQKEAIFNPSQSTSYANISCGSTLCDSLASATGNIFNCASSTCVYGIQYGDSSFSIGFFGKEKLSLTATDVFNDFYFGCGQNNKGLFGGAAGLLGLGRDKLSLVSQTAQRYNKIFSYCLPSSSSSTGFLTFGGSTSKSASFTPLATISGGSSFYGLDLTGISVGGRKLAISPSVFSTAGTIIDSGTVITRLPPAAYSALSSTFRKLMSQYPAAPALSILDTCFDFSNHDTISVPKIGLFFSGGVVVDIDKTGIFYVNDLTQVCLAFAGNSDASDVAIFGNVQQKTLEVVYDGAAGRVGFAPAGCS</sequence>
<evidence type="ECO:0000256" key="2">
    <source>
        <dbReference type="ARBA" id="ARBA00022670"/>
    </source>
</evidence>
<dbReference type="FunCoup" id="B9RNR9">
    <property type="interactions" value="38"/>
</dbReference>
<dbReference type="Proteomes" id="UP000008311">
    <property type="component" value="Unassembled WGS sequence"/>
</dbReference>
<evidence type="ECO:0000256" key="4">
    <source>
        <dbReference type="ARBA" id="ARBA00022750"/>
    </source>
</evidence>
<dbReference type="FunFam" id="2.40.70.10:FF:000021">
    <property type="entry name" value="Aspartyl protease AED1"/>
    <property type="match status" value="1"/>
</dbReference>
<evidence type="ECO:0000256" key="7">
    <source>
        <dbReference type="PIRSR" id="PIRSR601461-1"/>
    </source>
</evidence>
<reference evidence="11" key="1">
    <citation type="journal article" date="2010" name="Nat. Biotechnol.">
        <title>Draft genome sequence of the oilseed species Ricinus communis.</title>
        <authorList>
            <person name="Chan A.P."/>
            <person name="Crabtree J."/>
            <person name="Zhao Q."/>
            <person name="Lorenzi H."/>
            <person name="Orvis J."/>
            <person name="Puiu D."/>
            <person name="Melake-Berhan A."/>
            <person name="Jones K.M."/>
            <person name="Redman J."/>
            <person name="Chen G."/>
            <person name="Cahoon E.B."/>
            <person name="Gedil M."/>
            <person name="Stanke M."/>
            <person name="Haas B.J."/>
            <person name="Wortman J.R."/>
            <person name="Fraser-Liggett C.M."/>
            <person name="Ravel J."/>
            <person name="Rabinowicz P.D."/>
        </authorList>
    </citation>
    <scope>NUCLEOTIDE SEQUENCE [LARGE SCALE GENOMIC DNA]</scope>
    <source>
        <strain evidence="11">cv. Hale</strain>
    </source>
</reference>
<dbReference type="GO" id="GO:0004190">
    <property type="term" value="F:aspartic-type endopeptidase activity"/>
    <property type="evidence" value="ECO:0007669"/>
    <property type="project" value="UniProtKB-KW"/>
</dbReference>
<dbReference type="InParanoid" id="B9RNR9"/>
<dbReference type="InterPro" id="IPR001969">
    <property type="entry name" value="Aspartic_peptidase_AS"/>
</dbReference>
<dbReference type="PANTHER" id="PTHR13683:SF750">
    <property type="entry name" value="ASPARTYL PROTEASE AED1"/>
    <property type="match status" value="1"/>
</dbReference>
<evidence type="ECO:0000313" key="11">
    <source>
        <dbReference type="Proteomes" id="UP000008311"/>
    </source>
</evidence>
<keyword evidence="11" id="KW-1185">Reference proteome</keyword>
<dbReference type="CDD" id="cd05472">
    <property type="entry name" value="cnd41_like"/>
    <property type="match status" value="1"/>
</dbReference>
<gene>
    <name evidence="10" type="ORF">RCOM_0920320</name>
</gene>
<dbReference type="PRINTS" id="PR00792">
    <property type="entry name" value="PEPSIN"/>
</dbReference>
<keyword evidence="2 8" id="KW-0645">Protease</keyword>
<dbReference type="EMBL" id="EQ973791">
    <property type="protein sequence ID" value="EEF46837.1"/>
    <property type="molecule type" value="Genomic_DNA"/>
</dbReference>
<comment type="similarity">
    <text evidence="1 8">Belongs to the peptidase A1 family.</text>
</comment>
<name>B9RNR9_RICCO</name>
<dbReference type="FunFam" id="2.40.70.10:FF:000013">
    <property type="entry name" value="Aspartyl protease AED1"/>
    <property type="match status" value="1"/>
</dbReference>
<dbReference type="PROSITE" id="PS51767">
    <property type="entry name" value="PEPTIDASE_A1"/>
    <property type="match status" value="1"/>
</dbReference>
<protein>
    <submittedName>
        <fullName evidence="10">Aspartic proteinase nepenthesin-2, putative</fullName>
    </submittedName>
</protein>
<feature type="active site" evidence="7">
    <location>
        <position position="372"/>
    </location>
</feature>
<dbReference type="InterPro" id="IPR033121">
    <property type="entry name" value="PEPTIDASE_A1"/>
</dbReference>
<keyword evidence="5 8" id="KW-0378">Hydrolase</keyword>
<dbReference type="GO" id="GO:0006508">
    <property type="term" value="P:proteolysis"/>
    <property type="evidence" value="ECO:0007669"/>
    <property type="project" value="UniProtKB-KW"/>
</dbReference>
<keyword evidence="4 8" id="KW-0064">Aspartyl protease</keyword>
<dbReference type="InterPro" id="IPR033873">
    <property type="entry name" value="CND41-like"/>
</dbReference>
<evidence type="ECO:0000259" key="9">
    <source>
        <dbReference type="PROSITE" id="PS51767"/>
    </source>
</evidence>
<evidence type="ECO:0000313" key="10">
    <source>
        <dbReference type="EMBL" id="EEF46837.1"/>
    </source>
</evidence>
<keyword evidence="6" id="KW-1015">Disulfide bond</keyword>
<evidence type="ECO:0000256" key="6">
    <source>
        <dbReference type="ARBA" id="ARBA00023157"/>
    </source>
</evidence>
<feature type="domain" description="Peptidase A1" evidence="9">
    <location>
        <begin position="153"/>
        <end position="489"/>
    </location>
</feature>
<feature type="active site" evidence="7">
    <location>
        <position position="171"/>
    </location>
</feature>
<dbReference type="PROSITE" id="PS00141">
    <property type="entry name" value="ASP_PROTEASE"/>
    <property type="match status" value="1"/>
</dbReference>
<organism evidence="10 11">
    <name type="scientific">Ricinus communis</name>
    <name type="common">Castor bean</name>
    <dbReference type="NCBI Taxonomy" id="3988"/>
    <lineage>
        <taxon>Eukaryota</taxon>
        <taxon>Viridiplantae</taxon>
        <taxon>Streptophyta</taxon>
        <taxon>Embryophyta</taxon>
        <taxon>Tracheophyta</taxon>
        <taxon>Spermatophyta</taxon>
        <taxon>Magnoliopsida</taxon>
        <taxon>eudicotyledons</taxon>
        <taxon>Gunneridae</taxon>
        <taxon>Pentapetalae</taxon>
        <taxon>rosids</taxon>
        <taxon>fabids</taxon>
        <taxon>Malpighiales</taxon>
        <taxon>Euphorbiaceae</taxon>
        <taxon>Acalyphoideae</taxon>
        <taxon>Acalypheae</taxon>
        <taxon>Ricinus</taxon>
    </lineage>
</organism>